<evidence type="ECO:0000259" key="2">
    <source>
        <dbReference type="Pfam" id="PF09423"/>
    </source>
</evidence>
<dbReference type="Pfam" id="PF16655">
    <property type="entry name" value="PhoD_N"/>
    <property type="match status" value="1"/>
</dbReference>
<dbReference type="OrthoDB" id="3497025at2"/>
<keyword evidence="1" id="KW-0732">Signal</keyword>
<dbReference type="PATRIC" id="fig|1544413.3.peg.875"/>
<feature type="signal peptide" evidence="1">
    <location>
        <begin position="1"/>
        <end position="28"/>
    </location>
</feature>
<dbReference type="RefSeq" id="WP_055176785.1">
    <property type="nucleotide sequence ID" value="NZ_JAUSQY010000001.1"/>
</dbReference>
<dbReference type="EMBL" id="LKEV01000002">
    <property type="protein sequence ID" value="KQB86663.1"/>
    <property type="molecule type" value="Genomic_DNA"/>
</dbReference>
<name>A0A0Q0YIU1_9CORY</name>
<dbReference type="InterPro" id="IPR029052">
    <property type="entry name" value="Metallo-depent_PP-like"/>
</dbReference>
<organism evidence="4 5">
    <name type="scientific">Corynebacterium lowii</name>
    <dbReference type="NCBI Taxonomy" id="1544413"/>
    <lineage>
        <taxon>Bacteria</taxon>
        <taxon>Bacillati</taxon>
        <taxon>Actinomycetota</taxon>
        <taxon>Actinomycetes</taxon>
        <taxon>Mycobacteriales</taxon>
        <taxon>Corynebacteriaceae</taxon>
        <taxon>Corynebacterium</taxon>
    </lineage>
</organism>
<feature type="chain" id="PRO_5006187111" evidence="1">
    <location>
        <begin position="29"/>
        <end position="522"/>
    </location>
</feature>
<protein>
    <submittedName>
        <fullName evidence="4">Alkaline phosphatase D</fullName>
        <ecNumber evidence="4">3.1.3.1</ecNumber>
    </submittedName>
</protein>
<dbReference type="PANTHER" id="PTHR43606">
    <property type="entry name" value="PHOSPHATASE, PUTATIVE (AFU_ORTHOLOGUE AFUA_6G08710)-RELATED"/>
    <property type="match status" value="1"/>
</dbReference>
<dbReference type="InterPro" id="IPR006311">
    <property type="entry name" value="TAT_signal"/>
</dbReference>
<reference evidence="4 5" key="1">
    <citation type="submission" date="2015-10" db="EMBL/GenBank/DDBJ databases">
        <title>Corynebacteirum lowii and Corynebacterium oculi species nova, derived from human clinical disease and and emended description of Corynebacterium mastiditis.</title>
        <authorList>
            <person name="Bernard K."/>
            <person name="Pacheco A.L."/>
            <person name="Mcdougall C."/>
            <person name="Burtx T."/>
            <person name="Weibe D."/>
            <person name="Tyler S."/>
            <person name="Olson A.B."/>
            <person name="Cnockaert M."/>
            <person name="Eguchi H."/>
            <person name="Kuwahara T."/>
            <person name="Nakayama-Imaohji H."/>
            <person name="Boudewijins M."/>
            <person name="Van Hoecke F."/>
            <person name="Bernier A.-M."/>
            <person name="Vandamme P."/>
        </authorList>
    </citation>
    <scope>NUCLEOTIDE SEQUENCE [LARGE SCALE GENOMIC DNA]</scope>
    <source>
        <strain evidence="4 5">NML 130206</strain>
    </source>
</reference>
<accession>A0A0Q0YIU1</accession>
<dbReference type="Proteomes" id="UP000050488">
    <property type="component" value="Unassembled WGS sequence"/>
</dbReference>
<sequence>MTVSRRLFLASSGLATASTLLPSVTASASSNAANSPLSSTFGGLIPERPALTHGVASGDVRPDGALIWTRADRPSRMVVEVSPTDSFHNARRFTGTVMSPETDHTGKLRLVGLNTDSDVHYRVFAQDLDTGLLSEPVLGTFRTAPSTRRNIRFQWSGDVAGQGYGINPDLGGWTAWSQMAQRNPDFFIHSGDTIYADNKIEESVTLPDGRIWRNVVTEAKSRVAQSLEDYRGNYAYNLMDSHYRQFNSHVPQIVQWDDHETVNNWYPDEVLDLPDYRVKDVNTLAGWAHQAFHEWQPTDQSMAVDGRIYRKISYGPMLDIFVLDMRSYKDDNSLNHRGTKADGHILGAQQEAWLIRELQSSTATWKVVANDLPLGIIVPDGKEHQEGVASGTPGAPVGRESEIALVLHAIREVRNVVWLTADVHYTAAHHYHPDRAAFQEFSPFWEFVSGPLQAGAFGPNEMDSTFGPEVVYAHAPEQPNTSPLDEFQHFGEVDIDGQTQAMTVKLLTTQGTELYKVTLSPQ</sequence>
<dbReference type="InterPro" id="IPR018946">
    <property type="entry name" value="PhoD-like_MPP"/>
</dbReference>
<dbReference type="SUPFAM" id="SSF56300">
    <property type="entry name" value="Metallo-dependent phosphatases"/>
    <property type="match status" value="1"/>
</dbReference>
<keyword evidence="4" id="KW-0378">Hydrolase</keyword>
<evidence type="ECO:0000313" key="4">
    <source>
        <dbReference type="EMBL" id="KQB86663.1"/>
    </source>
</evidence>
<dbReference type="CDD" id="cd07389">
    <property type="entry name" value="MPP_PhoD"/>
    <property type="match status" value="1"/>
</dbReference>
<dbReference type="Gene3D" id="3.60.21.70">
    <property type="entry name" value="PhoD-like phosphatase"/>
    <property type="match status" value="1"/>
</dbReference>
<dbReference type="GO" id="GO:0004035">
    <property type="term" value="F:alkaline phosphatase activity"/>
    <property type="evidence" value="ECO:0007669"/>
    <property type="project" value="UniProtKB-EC"/>
</dbReference>
<dbReference type="EC" id="3.1.3.1" evidence="4"/>
<proteinExistence type="predicted"/>
<dbReference type="InterPro" id="IPR052900">
    <property type="entry name" value="Phospholipid_Metab_Enz"/>
</dbReference>
<dbReference type="PROSITE" id="PS51318">
    <property type="entry name" value="TAT"/>
    <property type="match status" value="1"/>
</dbReference>
<dbReference type="InterPro" id="IPR038607">
    <property type="entry name" value="PhoD-like_sf"/>
</dbReference>
<evidence type="ECO:0000259" key="3">
    <source>
        <dbReference type="Pfam" id="PF16655"/>
    </source>
</evidence>
<evidence type="ECO:0000313" key="5">
    <source>
        <dbReference type="Proteomes" id="UP000050488"/>
    </source>
</evidence>
<dbReference type="PANTHER" id="PTHR43606:SF1">
    <property type="entry name" value="PHOD-LIKE PHOSPHATASE METALLOPHOSPHATASE DOMAIN-CONTAINING PROTEIN"/>
    <property type="match status" value="1"/>
</dbReference>
<evidence type="ECO:0000256" key="1">
    <source>
        <dbReference type="SAM" id="SignalP"/>
    </source>
</evidence>
<comment type="caution">
    <text evidence="4">The sequence shown here is derived from an EMBL/GenBank/DDBJ whole genome shotgun (WGS) entry which is preliminary data.</text>
</comment>
<keyword evidence="5" id="KW-1185">Reference proteome</keyword>
<dbReference type="Gene3D" id="2.60.40.380">
    <property type="entry name" value="Purple acid phosphatase-like, N-terminal"/>
    <property type="match status" value="1"/>
</dbReference>
<gene>
    <name evidence="4" type="primary">phoD</name>
    <name evidence="4" type="ORF">Clow_00871</name>
</gene>
<feature type="domain" description="Phospholipase D N-terminal" evidence="3">
    <location>
        <begin position="53"/>
        <end position="143"/>
    </location>
</feature>
<dbReference type="InterPro" id="IPR032093">
    <property type="entry name" value="PhoD_N"/>
</dbReference>
<dbReference type="Pfam" id="PF09423">
    <property type="entry name" value="PhoD"/>
    <property type="match status" value="1"/>
</dbReference>
<dbReference type="AlphaFoldDB" id="A0A0Q0YIU1"/>
<dbReference type="STRING" id="1544413.Clow_00871"/>
<feature type="domain" description="PhoD-like phosphatase metallophosphatase" evidence="2">
    <location>
        <begin position="159"/>
        <end position="506"/>
    </location>
</feature>